<comment type="caution">
    <text evidence="1">The sequence shown here is derived from an EMBL/GenBank/DDBJ whole genome shotgun (WGS) entry which is preliminary data.</text>
</comment>
<protein>
    <submittedName>
        <fullName evidence="1">Uncharacterized protein</fullName>
    </submittedName>
</protein>
<accession>A0A7X0UCQ7</accession>
<organism evidence="1 2">
    <name type="scientific">Acidovorax soli</name>
    <dbReference type="NCBI Taxonomy" id="592050"/>
    <lineage>
        <taxon>Bacteria</taxon>
        <taxon>Pseudomonadati</taxon>
        <taxon>Pseudomonadota</taxon>
        <taxon>Betaproteobacteria</taxon>
        <taxon>Burkholderiales</taxon>
        <taxon>Comamonadaceae</taxon>
        <taxon>Acidovorax</taxon>
    </lineage>
</organism>
<dbReference type="AlphaFoldDB" id="A0A7X0UCQ7"/>
<evidence type="ECO:0000313" key="1">
    <source>
        <dbReference type="EMBL" id="MBB6563672.1"/>
    </source>
</evidence>
<proteinExistence type="predicted"/>
<evidence type="ECO:0000313" key="2">
    <source>
        <dbReference type="Proteomes" id="UP000575083"/>
    </source>
</evidence>
<dbReference type="EMBL" id="JACHLK010000021">
    <property type="protein sequence ID" value="MBB6563672.1"/>
    <property type="molecule type" value="Genomic_DNA"/>
</dbReference>
<keyword evidence="2" id="KW-1185">Reference proteome</keyword>
<sequence>MSPATKALHETLIRLAKGAITAWEQWLQKQQQLPPQP</sequence>
<gene>
    <name evidence="1" type="ORF">HNP48_006396</name>
</gene>
<name>A0A7X0UCQ7_9BURK</name>
<reference evidence="1 2" key="1">
    <citation type="submission" date="2020-08" db="EMBL/GenBank/DDBJ databases">
        <title>Functional genomics of gut bacteria from endangered species of beetles.</title>
        <authorList>
            <person name="Carlos-Shanley C."/>
        </authorList>
    </citation>
    <scope>NUCLEOTIDE SEQUENCE [LARGE SCALE GENOMIC DNA]</scope>
    <source>
        <strain evidence="1 2">S00198</strain>
    </source>
</reference>
<dbReference type="Proteomes" id="UP000575083">
    <property type="component" value="Unassembled WGS sequence"/>
</dbReference>